<dbReference type="Proteomes" id="UP001470230">
    <property type="component" value="Unassembled WGS sequence"/>
</dbReference>
<proteinExistence type="predicted"/>
<evidence type="ECO:0000256" key="1">
    <source>
        <dbReference type="SAM" id="Phobius"/>
    </source>
</evidence>
<keyword evidence="3" id="KW-1185">Reference proteome</keyword>
<feature type="transmembrane region" description="Helical" evidence="1">
    <location>
        <begin position="12"/>
        <end position="33"/>
    </location>
</feature>
<dbReference type="EMBL" id="JAPFFF010000009">
    <property type="protein sequence ID" value="KAK8881902.1"/>
    <property type="molecule type" value="Genomic_DNA"/>
</dbReference>
<gene>
    <name evidence="2" type="ORF">M9Y10_044540</name>
</gene>
<keyword evidence="1" id="KW-1133">Transmembrane helix</keyword>
<keyword evidence="1" id="KW-0812">Transmembrane</keyword>
<keyword evidence="1" id="KW-0472">Membrane</keyword>
<organism evidence="2 3">
    <name type="scientific">Tritrichomonas musculus</name>
    <dbReference type="NCBI Taxonomy" id="1915356"/>
    <lineage>
        <taxon>Eukaryota</taxon>
        <taxon>Metamonada</taxon>
        <taxon>Parabasalia</taxon>
        <taxon>Tritrichomonadida</taxon>
        <taxon>Tritrichomonadidae</taxon>
        <taxon>Tritrichomonas</taxon>
    </lineage>
</organism>
<accession>A0ABR2JSP8</accession>
<evidence type="ECO:0000313" key="3">
    <source>
        <dbReference type="Proteomes" id="UP001470230"/>
    </source>
</evidence>
<evidence type="ECO:0000313" key="2">
    <source>
        <dbReference type="EMBL" id="KAK8881902.1"/>
    </source>
</evidence>
<reference evidence="2 3" key="1">
    <citation type="submission" date="2024-04" db="EMBL/GenBank/DDBJ databases">
        <title>Tritrichomonas musculus Genome.</title>
        <authorList>
            <person name="Alves-Ferreira E."/>
            <person name="Grigg M."/>
            <person name="Lorenzi H."/>
            <person name="Galac M."/>
        </authorList>
    </citation>
    <scope>NUCLEOTIDE SEQUENCE [LARGE SCALE GENOMIC DNA]</scope>
    <source>
        <strain evidence="2 3">EAF2021</strain>
    </source>
</reference>
<protein>
    <submittedName>
        <fullName evidence="2">Uncharacterized protein</fullName>
    </submittedName>
</protein>
<comment type="caution">
    <text evidence="2">The sequence shown here is derived from an EMBL/GenBank/DDBJ whole genome shotgun (WGS) entry which is preliminary data.</text>
</comment>
<sequence length="385" mass="44916">MIKCNSRKKKIFSILITILLFAFVLSLIFVGIFNPSSIENTKKRYNHHVQKLKAPKQLSNSLNTTSKIKEYDIEPLTIICLPYPVMTNRLRDRYLISMSSWLLTSNTTKIMILMPPYEFDPNLILLPLLESLFGKNRILFGPSLETDEDGVPYIDEWFIKGLDSVTASSSSSSELLCWINADIITPNGWLQRVSYLYDYFIKKRNRQISVISRRCDFDISDDATTEFFNEVDTYAKTKSNNIWPPDFDKIAGNRKLHSTWGIDFFLVSKEPKQINFDEIPPFHLGKYRWDPWITGWLRKNMPLITLGDDFCTYHLNHVPKGREMDDIKVKENFEEARRRGNYKVPNGLASFYLRGRYLYEKGKDEPLDKIYESIPLANAPDEKEN</sequence>
<name>A0ABR2JSP8_9EUKA</name>